<evidence type="ECO:0000256" key="1">
    <source>
        <dbReference type="ARBA" id="ARBA00004651"/>
    </source>
</evidence>
<protein>
    <submittedName>
        <fullName evidence="8">Sugar phosphate permease</fullName>
    </submittedName>
</protein>
<feature type="transmembrane region" description="Helical" evidence="6">
    <location>
        <begin position="21"/>
        <end position="39"/>
    </location>
</feature>
<dbReference type="KEGG" id="acad:UA74_22335"/>
<dbReference type="Pfam" id="PF07690">
    <property type="entry name" value="MFS_1"/>
    <property type="match status" value="1"/>
</dbReference>
<dbReference type="PANTHER" id="PTHR43791">
    <property type="entry name" value="PERMEASE-RELATED"/>
    <property type="match status" value="1"/>
</dbReference>
<evidence type="ECO:0000256" key="4">
    <source>
        <dbReference type="ARBA" id="ARBA00022989"/>
    </source>
</evidence>
<feature type="transmembrane region" description="Helical" evidence="6">
    <location>
        <begin position="115"/>
        <end position="139"/>
    </location>
</feature>
<feature type="transmembrane region" description="Helical" evidence="6">
    <location>
        <begin position="365"/>
        <end position="385"/>
    </location>
</feature>
<evidence type="ECO:0000313" key="9">
    <source>
        <dbReference type="Proteomes" id="UP000185511"/>
    </source>
</evidence>
<feature type="transmembrane region" description="Helical" evidence="6">
    <location>
        <begin position="238"/>
        <end position="260"/>
    </location>
</feature>
<dbReference type="PIRSF" id="PIRSF002808">
    <property type="entry name" value="Hexose_phosphate_transp"/>
    <property type="match status" value="1"/>
</dbReference>
<dbReference type="RefSeq" id="WP_075742013.1">
    <property type="nucleotide sequence ID" value="NZ_CP016076.1"/>
</dbReference>
<comment type="subcellular location">
    <subcellularLocation>
        <location evidence="1">Cell membrane</location>
        <topology evidence="1">Multi-pass membrane protein</topology>
    </subcellularLocation>
</comment>
<dbReference type="PANTHER" id="PTHR43791:SF100">
    <property type="entry name" value="SUGAR TRANSPORTER"/>
    <property type="match status" value="1"/>
</dbReference>
<feature type="transmembrane region" description="Helical" evidence="6">
    <location>
        <begin position="272"/>
        <end position="293"/>
    </location>
</feature>
<organism evidence="8 9">
    <name type="scientific">Actinoalloteichus fjordicus</name>
    <dbReference type="NCBI Taxonomy" id="1612552"/>
    <lineage>
        <taxon>Bacteria</taxon>
        <taxon>Bacillati</taxon>
        <taxon>Actinomycetota</taxon>
        <taxon>Actinomycetes</taxon>
        <taxon>Pseudonocardiales</taxon>
        <taxon>Pseudonocardiaceae</taxon>
        <taxon>Actinoalloteichus</taxon>
    </lineage>
</organism>
<dbReference type="InterPro" id="IPR011701">
    <property type="entry name" value="MFS"/>
</dbReference>
<accession>A0AAC9LGK7</accession>
<proteinExistence type="predicted"/>
<evidence type="ECO:0000256" key="5">
    <source>
        <dbReference type="ARBA" id="ARBA00023136"/>
    </source>
</evidence>
<dbReference type="InterPro" id="IPR020846">
    <property type="entry name" value="MFS_dom"/>
</dbReference>
<keyword evidence="5 6" id="KW-0472">Membrane</keyword>
<dbReference type="InterPro" id="IPR036259">
    <property type="entry name" value="MFS_trans_sf"/>
</dbReference>
<evidence type="ECO:0000259" key="7">
    <source>
        <dbReference type="PROSITE" id="PS50850"/>
    </source>
</evidence>
<dbReference type="AlphaFoldDB" id="A0AAC9LGK7"/>
<keyword evidence="3 6" id="KW-0812">Transmembrane</keyword>
<dbReference type="Proteomes" id="UP000185511">
    <property type="component" value="Chromosome"/>
</dbReference>
<dbReference type="PROSITE" id="PS50850">
    <property type="entry name" value="MFS"/>
    <property type="match status" value="1"/>
</dbReference>
<sequence>MAESPTGASAATASPVPKARWTRVGLLLFLIYLVCYADRSNISIAVPDMVEQLRLSGTVAGVLLSAFFWGYVITQIPGGWAANRFSPKKVIVISLIVVGITACATGLTSDYTSLLAIRFTMGLAEGAVFPSFAVMFLRWFPSLERGRAVSFTQYALPVSSALMAPLAGWMIDVWNYRTMFILQGLPAFFLALAFWLLVADDPVGDRRLDPRERELILRERDEETSSESTFLEGLRKPVLWALCLTYFLWITGMYAFGLWLPSVISQFSAAGIGAVGWLTALPYAVAAVALYLFSRASDKSSHSRGWFVAGAMTIGGLALLVQHVVGDAVWTNMTLLILTAIGIYGALGTWWTWALSKVPRNQAGASIGLINLCGNFGGIVGPILIGAVSAPGEGPGSGFYILGFVLLGAAVLAAVIAVRSDGPAARSRLVAAAEPPTTPR</sequence>
<feature type="transmembrane region" description="Helical" evidence="6">
    <location>
        <begin position="177"/>
        <end position="198"/>
    </location>
</feature>
<dbReference type="SUPFAM" id="SSF103473">
    <property type="entry name" value="MFS general substrate transporter"/>
    <property type="match status" value="1"/>
</dbReference>
<dbReference type="GO" id="GO:0005886">
    <property type="term" value="C:plasma membrane"/>
    <property type="evidence" value="ECO:0007669"/>
    <property type="project" value="UniProtKB-SubCell"/>
</dbReference>
<feature type="transmembrane region" description="Helical" evidence="6">
    <location>
        <begin position="330"/>
        <end position="353"/>
    </location>
</feature>
<feature type="domain" description="Major facilitator superfamily (MFS) profile" evidence="7">
    <location>
        <begin position="24"/>
        <end position="421"/>
    </location>
</feature>
<keyword evidence="9" id="KW-1185">Reference proteome</keyword>
<dbReference type="Gene3D" id="1.20.1250.20">
    <property type="entry name" value="MFS general substrate transporter like domains"/>
    <property type="match status" value="2"/>
</dbReference>
<feature type="transmembrane region" description="Helical" evidence="6">
    <location>
        <begin position="90"/>
        <end position="109"/>
    </location>
</feature>
<feature type="transmembrane region" description="Helical" evidence="6">
    <location>
        <begin position="59"/>
        <end position="78"/>
    </location>
</feature>
<feature type="transmembrane region" description="Helical" evidence="6">
    <location>
        <begin position="151"/>
        <end position="171"/>
    </location>
</feature>
<dbReference type="CDD" id="cd17319">
    <property type="entry name" value="MFS_ExuT_GudP_like"/>
    <property type="match status" value="1"/>
</dbReference>
<dbReference type="EMBL" id="CP016076">
    <property type="protein sequence ID" value="APU16485.1"/>
    <property type="molecule type" value="Genomic_DNA"/>
</dbReference>
<gene>
    <name evidence="8" type="ORF">UA74_22335</name>
</gene>
<evidence type="ECO:0000256" key="6">
    <source>
        <dbReference type="SAM" id="Phobius"/>
    </source>
</evidence>
<dbReference type="GO" id="GO:0022857">
    <property type="term" value="F:transmembrane transporter activity"/>
    <property type="evidence" value="ECO:0007669"/>
    <property type="project" value="InterPro"/>
</dbReference>
<feature type="transmembrane region" description="Helical" evidence="6">
    <location>
        <begin position="305"/>
        <end position="324"/>
    </location>
</feature>
<dbReference type="InterPro" id="IPR000849">
    <property type="entry name" value="Sugar_P_transporter"/>
</dbReference>
<keyword evidence="2" id="KW-0813">Transport</keyword>
<name>A0AAC9LGK7_9PSEU</name>
<evidence type="ECO:0000256" key="3">
    <source>
        <dbReference type="ARBA" id="ARBA00022692"/>
    </source>
</evidence>
<keyword evidence="4 6" id="KW-1133">Transmembrane helix</keyword>
<evidence type="ECO:0000256" key="2">
    <source>
        <dbReference type="ARBA" id="ARBA00022448"/>
    </source>
</evidence>
<feature type="transmembrane region" description="Helical" evidence="6">
    <location>
        <begin position="397"/>
        <end position="418"/>
    </location>
</feature>
<reference evidence="9" key="1">
    <citation type="submission" date="2016-06" db="EMBL/GenBank/DDBJ databases">
        <title>Complete genome sequence of Actinoalloteichus fjordicus DSM 46855 (=ADI127-17), type strain of the new species Actinoalloteichus fjordicus.</title>
        <authorList>
            <person name="Ruckert C."/>
            <person name="Nouioui I."/>
            <person name="Willmese J."/>
            <person name="van Wezel G."/>
            <person name="Klenk H.-P."/>
            <person name="Kalinowski J."/>
            <person name="Zotchev S.B."/>
        </authorList>
    </citation>
    <scope>NUCLEOTIDE SEQUENCE [LARGE SCALE GENOMIC DNA]</scope>
    <source>
        <strain evidence="9">ADI127-7</strain>
    </source>
</reference>
<evidence type="ECO:0000313" key="8">
    <source>
        <dbReference type="EMBL" id="APU16485.1"/>
    </source>
</evidence>